<feature type="domain" description="Thiamine phosphate synthase/TenI" evidence="14">
    <location>
        <begin position="320"/>
        <end position="489"/>
    </location>
</feature>
<dbReference type="InterPro" id="IPR004399">
    <property type="entry name" value="HMP/HMP-P_kinase_dom"/>
</dbReference>
<feature type="binding site" evidence="13">
    <location>
        <position position="370"/>
    </location>
    <ligand>
        <name>Mg(2+)</name>
        <dbReference type="ChEBI" id="CHEBI:18420"/>
    </ligand>
</feature>
<evidence type="ECO:0000256" key="2">
    <source>
        <dbReference type="ARBA" id="ARBA00022679"/>
    </source>
</evidence>
<dbReference type="Pfam" id="PF08543">
    <property type="entry name" value="Phos_pyr_kin"/>
    <property type="match status" value="1"/>
</dbReference>
<accession>A0ABQ1I4Z2</accession>
<comment type="cofactor">
    <cofactor evidence="13">
        <name>Mg(2+)</name>
        <dbReference type="ChEBI" id="CHEBI:18420"/>
    </cofactor>
    <text evidence="13">Binds 1 Mg(2+) ion per subunit.</text>
</comment>
<keyword evidence="2 13" id="KW-0808">Transferase</keyword>
<comment type="catalytic activity">
    <reaction evidence="10 13">
        <text>4-methyl-5-(2-phosphooxyethyl)-thiazole + 4-amino-2-methyl-5-(diphosphooxymethyl)pyrimidine + H(+) = thiamine phosphate + diphosphate</text>
        <dbReference type="Rhea" id="RHEA:22328"/>
        <dbReference type="ChEBI" id="CHEBI:15378"/>
        <dbReference type="ChEBI" id="CHEBI:33019"/>
        <dbReference type="ChEBI" id="CHEBI:37575"/>
        <dbReference type="ChEBI" id="CHEBI:57841"/>
        <dbReference type="ChEBI" id="CHEBI:58296"/>
        <dbReference type="EC" id="2.5.1.3"/>
    </reaction>
</comment>
<feature type="domain" description="Pyridoxamine kinase/Phosphomethylpyrimidine kinase" evidence="15">
    <location>
        <begin position="22"/>
        <end position="259"/>
    </location>
</feature>
<evidence type="ECO:0000256" key="4">
    <source>
        <dbReference type="ARBA" id="ARBA00022741"/>
    </source>
</evidence>
<evidence type="ECO:0000256" key="1">
    <source>
        <dbReference type="ARBA" id="ARBA00005165"/>
    </source>
</evidence>
<comment type="catalytic activity">
    <reaction evidence="11 13">
        <text>2-(2-carboxy-4-methylthiazol-5-yl)ethyl phosphate + 4-amino-2-methyl-5-(diphosphooxymethyl)pyrimidine + 2 H(+) = thiamine phosphate + CO2 + diphosphate</text>
        <dbReference type="Rhea" id="RHEA:47848"/>
        <dbReference type="ChEBI" id="CHEBI:15378"/>
        <dbReference type="ChEBI" id="CHEBI:16526"/>
        <dbReference type="ChEBI" id="CHEBI:33019"/>
        <dbReference type="ChEBI" id="CHEBI:37575"/>
        <dbReference type="ChEBI" id="CHEBI:57841"/>
        <dbReference type="ChEBI" id="CHEBI:62890"/>
        <dbReference type="EC" id="2.5.1.3"/>
    </reaction>
</comment>
<keyword evidence="9" id="KW-0511">Multifunctional enzyme</keyword>
<dbReference type="EMBL" id="BMDY01000018">
    <property type="protein sequence ID" value="GGB13546.1"/>
    <property type="molecule type" value="Genomic_DNA"/>
</dbReference>
<dbReference type="PANTHER" id="PTHR20858">
    <property type="entry name" value="PHOSPHOMETHYLPYRIMIDINE KINASE"/>
    <property type="match status" value="1"/>
</dbReference>
<evidence type="ECO:0000259" key="15">
    <source>
        <dbReference type="Pfam" id="PF08543"/>
    </source>
</evidence>
<keyword evidence="5 16" id="KW-0418">Kinase</keyword>
<evidence type="ECO:0000256" key="11">
    <source>
        <dbReference type="ARBA" id="ARBA00047851"/>
    </source>
</evidence>
<dbReference type="SUPFAM" id="SSF53613">
    <property type="entry name" value="Ribokinase-like"/>
    <property type="match status" value="1"/>
</dbReference>
<comment type="catalytic activity">
    <reaction evidence="12 13">
        <text>2-[(2R,5Z)-2-carboxy-4-methylthiazol-5(2H)-ylidene]ethyl phosphate + 4-amino-2-methyl-5-(diphosphooxymethyl)pyrimidine + 2 H(+) = thiamine phosphate + CO2 + diphosphate</text>
        <dbReference type="Rhea" id="RHEA:47844"/>
        <dbReference type="ChEBI" id="CHEBI:15378"/>
        <dbReference type="ChEBI" id="CHEBI:16526"/>
        <dbReference type="ChEBI" id="CHEBI:33019"/>
        <dbReference type="ChEBI" id="CHEBI:37575"/>
        <dbReference type="ChEBI" id="CHEBI:57841"/>
        <dbReference type="ChEBI" id="CHEBI:62899"/>
        <dbReference type="EC" id="2.5.1.3"/>
    </reaction>
</comment>
<dbReference type="CDD" id="cd01169">
    <property type="entry name" value="HMPP_kinase"/>
    <property type="match status" value="1"/>
</dbReference>
<dbReference type="HAMAP" id="MF_00097">
    <property type="entry name" value="TMP_synthase"/>
    <property type="match status" value="1"/>
</dbReference>
<dbReference type="InterPro" id="IPR036206">
    <property type="entry name" value="ThiamineP_synth_sf"/>
</dbReference>
<keyword evidence="4" id="KW-0547">Nucleotide-binding</keyword>
<feature type="binding site" evidence="13">
    <location>
        <position position="437"/>
    </location>
    <ligand>
        <name>4-amino-2-methyl-5-(diphosphooxymethyl)pyrimidine</name>
        <dbReference type="ChEBI" id="CHEBI:57841"/>
    </ligand>
</feature>
<feature type="binding site" evidence="13">
    <location>
        <position position="389"/>
    </location>
    <ligand>
        <name>Mg(2+)</name>
        <dbReference type="ChEBI" id="CHEBI:18420"/>
    </ligand>
</feature>
<dbReference type="InterPro" id="IPR029056">
    <property type="entry name" value="Ribokinase-like"/>
</dbReference>
<dbReference type="CDD" id="cd00564">
    <property type="entry name" value="TMP_TenI"/>
    <property type="match status" value="1"/>
</dbReference>
<feature type="binding site" evidence="13">
    <location>
        <begin position="434"/>
        <end position="436"/>
    </location>
    <ligand>
        <name>2-[(2R,5Z)-2-carboxy-4-methylthiazol-5(2H)-ylidene]ethyl phosphate</name>
        <dbReference type="ChEBI" id="CHEBI:62899"/>
    </ligand>
</feature>
<keyword evidence="8 13" id="KW-0784">Thiamine biosynthesis</keyword>
<evidence type="ECO:0000256" key="9">
    <source>
        <dbReference type="ARBA" id="ARBA00023268"/>
    </source>
</evidence>
<dbReference type="InterPro" id="IPR013749">
    <property type="entry name" value="PM/HMP-P_kinase-1"/>
</dbReference>
<gene>
    <name evidence="13" type="primary">thiE</name>
    <name evidence="16" type="ORF">GCM10007414_28670</name>
</gene>
<keyword evidence="6" id="KW-0067">ATP-binding</keyword>
<dbReference type="PANTHER" id="PTHR20858:SF17">
    <property type="entry name" value="HYDROXYMETHYLPYRIMIDINE_PHOSPHOMETHYLPYRIMIDINE KINASE THI20-RELATED"/>
    <property type="match status" value="1"/>
</dbReference>
<evidence type="ECO:0000256" key="3">
    <source>
        <dbReference type="ARBA" id="ARBA00022723"/>
    </source>
</evidence>
<protein>
    <recommendedName>
        <fullName evidence="13">Thiamine-phosphate synthase</fullName>
        <shortName evidence="13">TP synthase</shortName>
        <shortName evidence="13">TPS</shortName>
        <ecNumber evidence="13">2.5.1.3</ecNumber>
    </recommendedName>
    <alternativeName>
        <fullName evidence="13">Thiamine-phosphate pyrophosphorylase</fullName>
        <shortName evidence="13">TMP pyrophosphorylase</shortName>
        <shortName evidence="13">TMP-PPase</shortName>
    </alternativeName>
</protein>
<dbReference type="Proteomes" id="UP000651977">
    <property type="component" value="Unassembled WGS sequence"/>
</dbReference>
<feature type="binding site" evidence="13">
    <location>
        <position position="369"/>
    </location>
    <ligand>
        <name>4-amino-2-methyl-5-(diphosphooxymethyl)pyrimidine</name>
        <dbReference type="ChEBI" id="CHEBI:57841"/>
    </ligand>
</feature>
<dbReference type="InterPro" id="IPR034291">
    <property type="entry name" value="TMP_synthase"/>
</dbReference>
<dbReference type="Pfam" id="PF02581">
    <property type="entry name" value="TMP-TENI"/>
    <property type="match status" value="1"/>
</dbReference>
<reference evidence="17" key="1">
    <citation type="journal article" date="2019" name="Int. J. Syst. Evol. Microbiol.">
        <title>The Global Catalogue of Microorganisms (GCM) 10K type strain sequencing project: providing services to taxonomists for standard genome sequencing and annotation.</title>
        <authorList>
            <consortium name="The Broad Institute Genomics Platform"/>
            <consortium name="The Broad Institute Genome Sequencing Center for Infectious Disease"/>
            <person name="Wu L."/>
            <person name="Ma J."/>
        </authorList>
    </citation>
    <scope>NUCLEOTIDE SEQUENCE [LARGE SCALE GENOMIC DNA]</scope>
    <source>
        <strain evidence="17">CGMCC 1.10131</strain>
    </source>
</reference>
<evidence type="ECO:0000256" key="5">
    <source>
        <dbReference type="ARBA" id="ARBA00022777"/>
    </source>
</evidence>
<organism evidence="16 17">
    <name type="scientific">Agarivorans gilvus</name>
    <dbReference type="NCBI Taxonomy" id="680279"/>
    <lineage>
        <taxon>Bacteria</taxon>
        <taxon>Pseudomonadati</taxon>
        <taxon>Pseudomonadota</taxon>
        <taxon>Gammaproteobacteria</taxon>
        <taxon>Alteromonadales</taxon>
        <taxon>Alteromonadaceae</taxon>
        <taxon>Agarivorans</taxon>
    </lineage>
</organism>
<dbReference type="NCBIfam" id="NF002904">
    <property type="entry name" value="PRK03512.1"/>
    <property type="match status" value="1"/>
</dbReference>
<evidence type="ECO:0000256" key="13">
    <source>
        <dbReference type="HAMAP-Rule" id="MF_00097"/>
    </source>
</evidence>
<dbReference type="NCBIfam" id="TIGR00097">
    <property type="entry name" value="HMP-P_kinase"/>
    <property type="match status" value="1"/>
</dbReference>
<sequence>MNNKFAEQPSLRPQIWSIAGSDSCGGAGLQADLLTAHDFAVDCATAVTAITAQNIQGVRAIQASSLELLAAQLDALAETNPAKVIKIGMLGSAELVHLVADKIASYKANWAEPPLVICDPVLVASSGASLALEGVIAALPALFAQSDVVTPNASELASLSGIELNSVAALKQACQQLLAQGAKAVWAKGGHSTITPELAVDYYSDGLREILLSSPRLNAPHTHGTGCTLASALASALAHDFAMEDALVLAKAYVFQGLKQLQGRGNLAHLGWPQQRSDFPRVESAQTALGQDFGLGESWPEAVPFARCDTNQLGIYPVVDSLEWIARLLKLGVKTLQLRIKDKADSEVEADIQAAIALGRDYQARLFINDYWQLAVKHGAYGVHLGQEDLEVADLSAIAAAGLRLGISTHGYFELLRASQLQPSYIALGHIFPTTTKQMPSKPQGLAKLSRYAALMQDYPLVAIGGIDLERAKQVWQCGVGSVAVVRAITEASDPAIALAALQAIVEQPNQ</sequence>
<name>A0ABQ1I4Z2_9ALTE</name>
<dbReference type="InterPro" id="IPR013785">
    <property type="entry name" value="Aldolase_TIM"/>
</dbReference>
<dbReference type="Gene3D" id="3.40.1190.20">
    <property type="match status" value="1"/>
</dbReference>
<dbReference type="InterPro" id="IPR022998">
    <property type="entry name" value="ThiamineP_synth_TenI"/>
</dbReference>
<feature type="binding site" evidence="13">
    <location>
        <position position="408"/>
    </location>
    <ligand>
        <name>4-amino-2-methyl-5-(diphosphooxymethyl)pyrimidine</name>
        <dbReference type="ChEBI" id="CHEBI:57841"/>
    </ligand>
</feature>
<evidence type="ECO:0000313" key="17">
    <source>
        <dbReference type="Proteomes" id="UP000651977"/>
    </source>
</evidence>
<comment type="similarity">
    <text evidence="13">Belongs to the thiamine-phosphate synthase family.</text>
</comment>
<comment type="pathway">
    <text evidence="1 13">Cofactor biosynthesis; thiamine diphosphate biosynthesis; thiamine phosphate from 4-amino-2-methyl-5-diphosphomethylpyrimidine and 4-methyl-5-(2-phosphoethyl)-thiazole: step 1/1.</text>
</comment>
<dbReference type="RefSeq" id="WP_055733739.1">
    <property type="nucleotide sequence ID" value="NZ_BMDY01000018.1"/>
</dbReference>
<keyword evidence="7 13" id="KW-0460">Magnesium</keyword>
<dbReference type="SUPFAM" id="SSF51391">
    <property type="entry name" value="Thiamin phosphate synthase"/>
    <property type="match status" value="1"/>
</dbReference>
<keyword evidence="3 13" id="KW-0479">Metal-binding</keyword>
<comment type="caution">
    <text evidence="13">Lacks conserved residue(s) required for the propagation of feature annotation.</text>
</comment>
<dbReference type="EC" id="2.5.1.3" evidence="13"/>
<dbReference type="NCBIfam" id="TIGR00693">
    <property type="entry name" value="thiE"/>
    <property type="match status" value="1"/>
</dbReference>
<feature type="binding site" evidence="13">
    <location>
        <begin position="337"/>
        <end position="341"/>
    </location>
    <ligand>
        <name>4-amino-2-methyl-5-(diphosphooxymethyl)pyrimidine</name>
        <dbReference type="ChEBI" id="CHEBI:57841"/>
    </ligand>
</feature>
<evidence type="ECO:0000256" key="7">
    <source>
        <dbReference type="ARBA" id="ARBA00022842"/>
    </source>
</evidence>
<evidence type="ECO:0000313" key="16">
    <source>
        <dbReference type="EMBL" id="GGB13546.1"/>
    </source>
</evidence>
<comment type="function">
    <text evidence="13">Condenses 4-methyl-5-(beta-hydroxyethyl)thiazole monophosphate (THZ-P) and 2-methyl-4-amino-5-hydroxymethyl pyrimidine pyrophosphate (HMP-PP) to form thiamine monophosphate (TMP).</text>
</comment>
<comment type="caution">
    <text evidence="16">The sequence shown here is derived from an EMBL/GenBank/DDBJ whole genome shotgun (WGS) entry which is preliminary data.</text>
</comment>
<feature type="binding site" evidence="13">
    <location>
        <position position="466"/>
    </location>
    <ligand>
        <name>2-[(2R,5Z)-2-carboxy-4-methylthiazol-5(2H)-ylidene]ethyl phosphate</name>
        <dbReference type="ChEBI" id="CHEBI:62899"/>
    </ligand>
</feature>
<dbReference type="Gene3D" id="3.20.20.70">
    <property type="entry name" value="Aldolase class I"/>
    <property type="match status" value="1"/>
</dbReference>
<evidence type="ECO:0000256" key="12">
    <source>
        <dbReference type="ARBA" id="ARBA00047883"/>
    </source>
</evidence>
<evidence type="ECO:0000256" key="6">
    <source>
        <dbReference type="ARBA" id="ARBA00022840"/>
    </source>
</evidence>
<keyword evidence="17" id="KW-1185">Reference proteome</keyword>
<evidence type="ECO:0000259" key="14">
    <source>
        <dbReference type="Pfam" id="PF02581"/>
    </source>
</evidence>
<evidence type="ECO:0000256" key="10">
    <source>
        <dbReference type="ARBA" id="ARBA00047334"/>
    </source>
</evidence>
<evidence type="ECO:0000256" key="8">
    <source>
        <dbReference type="ARBA" id="ARBA00022977"/>
    </source>
</evidence>
<dbReference type="GO" id="GO:0016301">
    <property type="term" value="F:kinase activity"/>
    <property type="evidence" value="ECO:0007669"/>
    <property type="project" value="UniProtKB-KW"/>
</dbReference>
<proteinExistence type="inferred from homology"/>